<evidence type="ECO:0000256" key="1">
    <source>
        <dbReference type="SAM" id="MobiDB-lite"/>
    </source>
</evidence>
<evidence type="ECO:0000313" key="3">
    <source>
        <dbReference type="Proteomes" id="UP000198703"/>
    </source>
</evidence>
<reference evidence="2 3" key="1">
    <citation type="submission" date="2016-10" db="EMBL/GenBank/DDBJ databases">
        <authorList>
            <person name="de Groot N.N."/>
        </authorList>
    </citation>
    <scope>NUCLEOTIDE SEQUENCE [LARGE SCALE GENOMIC DNA]</scope>
    <source>
        <strain evidence="2 3">DSM 15345</strain>
    </source>
</reference>
<evidence type="ECO:0000313" key="2">
    <source>
        <dbReference type="EMBL" id="SEA87522.1"/>
    </source>
</evidence>
<gene>
    <name evidence="2" type="ORF">SAMN05444370_11555</name>
</gene>
<name>A0A1H4ETG5_9RHOB</name>
<accession>A0A1H4ETG5</accession>
<protein>
    <submittedName>
        <fullName evidence="2">Uncharacterized protein</fullName>
    </submittedName>
</protein>
<dbReference type="OrthoDB" id="9981622at2"/>
<organism evidence="2 3">
    <name type="scientific">Rubrimonas cliftonensis</name>
    <dbReference type="NCBI Taxonomy" id="89524"/>
    <lineage>
        <taxon>Bacteria</taxon>
        <taxon>Pseudomonadati</taxon>
        <taxon>Pseudomonadota</taxon>
        <taxon>Alphaproteobacteria</taxon>
        <taxon>Rhodobacterales</taxon>
        <taxon>Paracoccaceae</taxon>
        <taxon>Rubrimonas</taxon>
    </lineage>
</organism>
<dbReference type="RefSeq" id="WP_093255435.1">
    <property type="nucleotide sequence ID" value="NZ_FNQM01000015.1"/>
</dbReference>
<dbReference type="Proteomes" id="UP000198703">
    <property type="component" value="Unassembled WGS sequence"/>
</dbReference>
<keyword evidence="3" id="KW-1185">Reference proteome</keyword>
<feature type="compositionally biased region" description="Basic and acidic residues" evidence="1">
    <location>
        <begin position="81"/>
        <end position="96"/>
    </location>
</feature>
<dbReference type="AlphaFoldDB" id="A0A1H4ETG5"/>
<sequence length="96" mass="10105">MTASAPSLVGFWYAAGPADRPFDPDDPAFSIHVIVADDDAVSGCVTIRNGAGQRFPLARSLALDIAVPPPVAADNPRLRHRAADRDGSHGDKETGR</sequence>
<proteinExistence type="predicted"/>
<dbReference type="STRING" id="89524.SAMN05444370_11555"/>
<feature type="region of interest" description="Disordered" evidence="1">
    <location>
        <begin position="69"/>
        <end position="96"/>
    </location>
</feature>
<dbReference type="EMBL" id="FNQM01000015">
    <property type="protein sequence ID" value="SEA87522.1"/>
    <property type="molecule type" value="Genomic_DNA"/>
</dbReference>